<gene>
    <name evidence="5" type="ORF">JY572_04195</name>
</gene>
<evidence type="ECO:0000259" key="4">
    <source>
        <dbReference type="Pfam" id="PF13717"/>
    </source>
</evidence>
<reference evidence="5 6" key="1">
    <citation type="submission" date="2021-02" db="EMBL/GenBank/DDBJ databases">
        <title>De Novo genome assembly of isolated myxobacteria.</title>
        <authorList>
            <person name="Stevens D.C."/>
        </authorList>
    </citation>
    <scope>NUCLEOTIDE SEQUENCE [LARGE SCALE GENOMIC DNA]</scope>
    <source>
        <strain evidence="5 6">SCHIC003</strain>
    </source>
</reference>
<keyword evidence="3" id="KW-0472">Membrane</keyword>
<keyword evidence="3" id="KW-1133">Transmembrane helix</keyword>
<organism evidence="5 6">
    <name type="scientific">Myxococcus landrumensis</name>
    <dbReference type="NCBI Taxonomy" id="2813577"/>
    <lineage>
        <taxon>Bacteria</taxon>
        <taxon>Pseudomonadati</taxon>
        <taxon>Myxococcota</taxon>
        <taxon>Myxococcia</taxon>
        <taxon>Myxococcales</taxon>
        <taxon>Cystobacterineae</taxon>
        <taxon>Myxococcaceae</taxon>
        <taxon>Myxococcus</taxon>
    </lineage>
</organism>
<evidence type="ECO:0000256" key="2">
    <source>
        <dbReference type="SAM" id="MobiDB-lite"/>
    </source>
</evidence>
<dbReference type="NCBIfam" id="TIGR02098">
    <property type="entry name" value="MJ0042_CXXC"/>
    <property type="match status" value="1"/>
</dbReference>
<evidence type="ECO:0000256" key="1">
    <source>
        <dbReference type="SAM" id="Coils"/>
    </source>
</evidence>
<feature type="region of interest" description="Disordered" evidence="2">
    <location>
        <begin position="44"/>
        <end position="111"/>
    </location>
</feature>
<accession>A0ABX7NA82</accession>
<dbReference type="Pfam" id="PF13717">
    <property type="entry name" value="Zn_ribbon_4"/>
    <property type="match status" value="1"/>
</dbReference>
<evidence type="ECO:0000256" key="3">
    <source>
        <dbReference type="SAM" id="Phobius"/>
    </source>
</evidence>
<feature type="domain" description="Zinc finger/thioredoxin putative" evidence="4">
    <location>
        <begin position="1"/>
        <end position="35"/>
    </location>
</feature>
<feature type="coiled-coil region" evidence="1">
    <location>
        <begin position="520"/>
        <end position="547"/>
    </location>
</feature>
<keyword evidence="6" id="KW-1185">Reference proteome</keyword>
<feature type="region of interest" description="Disordered" evidence="2">
    <location>
        <begin position="394"/>
        <end position="416"/>
    </location>
</feature>
<sequence length="728" mass="74016">MQISCPQCSMQYALDARLLPPSGASMQCTRCNHVFMVVPPTEAPRPAPVDDTAVRTPSGSWASTPASMKTQIFGSGQTPSGQGAAVPNTTQTFGVVGSSGPGAPTSSHAVSNTTQTFGAVGASASAQAVPGKTQMFGAVGATASAQPIPNTTQTFGTVETTRQGTPTPAQTFGGASAAGHAVSNTTQTFGAVGANTSAQSISNTTQTFGAVGANASAQPIPNTTQTFGAVTGGVGGHSPGPNNTTQTFGAVSSGGSAHTIPNTTQVFGAAKPAQSAPPSMAPVTLGTSEAAPSPAINSAGSSPVFAGNAQAPIGRTMTFGAVAAAAHGGGVVPSLPGDGPLSSQLDAPVATPRTTQLFGAAATESVIPEPAQRKTALYGGSSSAEQAPTGVLLPVEASSGGSPERNPPAYLRGPVSLPPELLAASRGAAEGAPNAKPTNRATPVVWGLLVVGGVFLAGVLAYPAWRDRDANMPAAAVTAKDEAAALLRRDDEVTRVTAIDSLKRLTVAHPKYVEARAELLVALSLRLGELQAEVEGLRLRAEQLQREMGSLEPDSLELVARAEELSEVSRLGGPLKADLSRLRDEVDALAATLEPAPEVEPTPALVARVKARALHAAVRASPDALALAERLRNVESAPKVWSTIARAEYVLSSGSPPTSVEQSKQDLEALRAADGTLLRAQVLGARMALRQDDKASARSLLDVVHALNPNHEVARKLLKQLEVRGSKP</sequence>
<dbReference type="InterPro" id="IPR011723">
    <property type="entry name" value="Znf/thioredoxin_put"/>
</dbReference>
<feature type="transmembrane region" description="Helical" evidence="3">
    <location>
        <begin position="444"/>
        <end position="465"/>
    </location>
</feature>
<protein>
    <submittedName>
        <fullName evidence="5">Zinc-ribbon domain-containing protein</fullName>
    </submittedName>
</protein>
<dbReference type="Proteomes" id="UP000663090">
    <property type="component" value="Chromosome"/>
</dbReference>
<dbReference type="RefSeq" id="WP_206717010.1">
    <property type="nucleotide sequence ID" value="NZ_CP071091.1"/>
</dbReference>
<evidence type="ECO:0000313" key="6">
    <source>
        <dbReference type="Proteomes" id="UP000663090"/>
    </source>
</evidence>
<proteinExistence type="predicted"/>
<feature type="compositionally biased region" description="Polar residues" evidence="2">
    <location>
        <begin position="55"/>
        <end position="93"/>
    </location>
</feature>
<keyword evidence="3" id="KW-0812">Transmembrane</keyword>
<name>A0ABX7NA82_9BACT</name>
<keyword evidence="1" id="KW-0175">Coiled coil</keyword>
<dbReference type="EMBL" id="CP071091">
    <property type="protein sequence ID" value="QSQ15294.1"/>
    <property type="molecule type" value="Genomic_DNA"/>
</dbReference>
<evidence type="ECO:0000313" key="5">
    <source>
        <dbReference type="EMBL" id="QSQ15294.1"/>
    </source>
</evidence>